<reference evidence="7 8" key="1">
    <citation type="submission" date="2014-02" db="EMBL/GenBank/DDBJ databases">
        <title>Genome sequence of Paenibacillus darwinianus reveals adaptive mechanisms for survival in Antarctic soils.</title>
        <authorList>
            <person name="Dsouza M."/>
            <person name="Taylor M.W."/>
            <person name="Turner S.J."/>
            <person name="Aislabie J."/>
        </authorList>
    </citation>
    <scope>NUCLEOTIDE SEQUENCE [LARGE SCALE GENOMIC DNA]</scope>
    <source>
        <strain evidence="7 8">CE1</strain>
    </source>
</reference>
<comment type="subcellular location">
    <subcellularLocation>
        <location evidence="6">Cytoplasm</location>
    </subcellularLocation>
</comment>
<dbReference type="OrthoDB" id="9776534at2"/>
<dbReference type="PANTHER" id="PTHR30111">
    <property type="entry name" value="33 KDA CHAPERONIN"/>
    <property type="match status" value="1"/>
</dbReference>
<proteinExistence type="inferred from homology"/>
<name>A0A9W5W7D9_9BACL</name>
<dbReference type="PANTHER" id="PTHR30111:SF1">
    <property type="entry name" value="33 KDA CHAPERONIN"/>
    <property type="match status" value="1"/>
</dbReference>
<dbReference type="SUPFAM" id="SSF64397">
    <property type="entry name" value="Hsp33 domain"/>
    <property type="match status" value="1"/>
</dbReference>
<keyword evidence="2 6" id="KW-0862">Zinc</keyword>
<keyword evidence="7" id="KW-0346">Stress response</keyword>
<dbReference type="CDD" id="cd00498">
    <property type="entry name" value="Hsp33"/>
    <property type="match status" value="1"/>
</dbReference>
<evidence type="ECO:0000256" key="2">
    <source>
        <dbReference type="ARBA" id="ARBA00022833"/>
    </source>
</evidence>
<dbReference type="NCBIfam" id="NF001033">
    <property type="entry name" value="PRK00114.1"/>
    <property type="match status" value="1"/>
</dbReference>
<dbReference type="HAMAP" id="MF_00117">
    <property type="entry name" value="HslO"/>
    <property type="match status" value="1"/>
</dbReference>
<evidence type="ECO:0000256" key="1">
    <source>
        <dbReference type="ARBA" id="ARBA00022490"/>
    </source>
</evidence>
<keyword evidence="3 6" id="KW-1015">Disulfide bond</keyword>
<dbReference type="EMBL" id="JFHU01000150">
    <property type="protein sequence ID" value="EXX87626.1"/>
    <property type="molecule type" value="Genomic_DNA"/>
</dbReference>
<organism evidence="7 8">
    <name type="scientific">Paenibacillus darwinianus</name>
    <dbReference type="NCBI Taxonomy" id="1380763"/>
    <lineage>
        <taxon>Bacteria</taxon>
        <taxon>Bacillati</taxon>
        <taxon>Bacillota</taxon>
        <taxon>Bacilli</taxon>
        <taxon>Bacillales</taxon>
        <taxon>Paenibacillaceae</taxon>
        <taxon>Paenibacillus</taxon>
    </lineage>
</organism>
<comment type="PTM">
    <text evidence="6">Under oxidizing conditions two disulfide bonds are formed involving the reactive cysteines. Under reducing conditions zinc is bound to the reactive cysteines and the protein is inactive.</text>
</comment>
<feature type="disulfide bond" description="Redox-active" evidence="6">
    <location>
        <begin position="280"/>
        <end position="283"/>
    </location>
</feature>
<feature type="disulfide bond" description="Redox-active" evidence="6">
    <location>
        <begin position="247"/>
        <end position="249"/>
    </location>
</feature>
<dbReference type="SUPFAM" id="SSF118352">
    <property type="entry name" value="HSP33 redox switch-like"/>
    <property type="match status" value="1"/>
</dbReference>
<evidence type="ECO:0000313" key="8">
    <source>
        <dbReference type="Proteomes" id="UP000053750"/>
    </source>
</evidence>
<protein>
    <recommendedName>
        <fullName evidence="6">33 kDa chaperonin</fullName>
    </recommendedName>
    <alternativeName>
        <fullName evidence="6">Heat shock protein 33 homolog</fullName>
        <shortName evidence="6">HSP33</shortName>
    </alternativeName>
</protein>
<dbReference type="Pfam" id="PF01430">
    <property type="entry name" value="HSP33"/>
    <property type="match status" value="1"/>
</dbReference>
<dbReference type="RefSeq" id="WP_036582887.1">
    <property type="nucleotide sequence ID" value="NZ_KK082166.1"/>
</dbReference>
<keyword evidence="1 6" id="KW-0963">Cytoplasm</keyword>
<keyword evidence="5 6" id="KW-0676">Redox-active center</keyword>
<dbReference type="PIRSF" id="PIRSF005261">
    <property type="entry name" value="Heat_shock_Hsp33"/>
    <property type="match status" value="1"/>
</dbReference>
<dbReference type="InterPro" id="IPR000397">
    <property type="entry name" value="Heat_shock_Hsp33"/>
</dbReference>
<dbReference type="InterPro" id="IPR016154">
    <property type="entry name" value="Heat_shock_Hsp33_C"/>
</dbReference>
<comment type="similarity">
    <text evidence="6">Belongs to the HSP33 family.</text>
</comment>
<comment type="function">
    <text evidence="6">Redox regulated molecular chaperone. Protects both thermally unfolding and oxidatively damaged proteins from irreversible aggregation. Plays an important role in the bacterial defense system toward oxidative stress.</text>
</comment>
<evidence type="ECO:0000256" key="3">
    <source>
        <dbReference type="ARBA" id="ARBA00023157"/>
    </source>
</evidence>
<dbReference type="GO" id="GO:0005737">
    <property type="term" value="C:cytoplasm"/>
    <property type="evidence" value="ECO:0007669"/>
    <property type="project" value="UniProtKB-SubCell"/>
</dbReference>
<keyword evidence="4 6" id="KW-0143">Chaperone</keyword>
<dbReference type="Gene3D" id="3.90.1280.10">
    <property type="entry name" value="HSP33 redox switch-like"/>
    <property type="match status" value="1"/>
</dbReference>
<dbReference type="GO" id="GO:0042026">
    <property type="term" value="P:protein refolding"/>
    <property type="evidence" value="ECO:0007669"/>
    <property type="project" value="TreeGrafter"/>
</dbReference>
<accession>A0A9W5W7D9</accession>
<evidence type="ECO:0000313" key="7">
    <source>
        <dbReference type="EMBL" id="EXX87626.1"/>
    </source>
</evidence>
<dbReference type="GO" id="GO:0044183">
    <property type="term" value="F:protein folding chaperone"/>
    <property type="evidence" value="ECO:0007669"/>
    <property type="project" value="TreeGrafter"/>
</dbReference>
<dbReference type="InterPro" id="IPR016153">
    <property type="entry name" value="Heat_shock_Hsp33_N"/>
</dbReference>
<evidence type="ECO:0000256" key="4">
    <source>
        <dbReference type="ARBA" id="ARBA00023186"/>
    </source>
</evidence>
<dbReference type="AlphaFoldDB" id="A0A9W5W7D9"/>
<keyword evidence="8" id="KW-1185">Reference proteome</keyword>
<evidence type="ECO:0000256" key="5">
    <source>
        <dbReference type="ARBA" id="ARBA00023284"/>
    </source>
</evidence>
<gene>
    <name evidence="6" type="primary">hslO</name>
    <name evidence="7" type="ORF">BG53_03825</name>
</gene>
<sequence length="307" mass="32956">METTGQPETIEAGDVLVRGTAWGGKIRVFAVRTTALVAELQRRHGTFPTATAALGRTAAAGAMMGAMLKGEEKLTIQVKGDGPIGQIVVDANAKGEVRGYVDHPQVHLASNPQGKLDVAGAVGRSGHIHVIKDLGLKEPYRGSIPIISGELGEDFTYYFSSSEQTPSAVGLGVLVDTDGTVLQSGGFIVQLMPGMADEDITRLERALAAMPPVTALLDQGETPEGILGFVVGDDLQIHDEMPIVFKCKCTRDRVEQTLISLGESELKQLIEEEGKAQVECHFCNETYTFDRPHLENLLDQAKPKPIQ</sequence>
<comment type="caution">
    <text evidence="7">The sequence shown here is derived from an EMBL/GenBank/DDBJ whole genome shotgun (WGS) entry which is preliminary data.</text>
</comment>
<dbReference type="Gene3D" id="3.55.30.10">
    <property type="entry name" value="Hsp33 domain"/>
    <property type="match status" value="1"/>
</dbReference>
<dbReference type="Proteomes" id="UP000053750">
    <property type="component" value="Unassembled WGS sequence"/>
</dbReference>
<dbReference type="GO" id="GO:0051082">
    <property type="term" value="F:unfolded protein binding"/>
    <property type="evidence" value="ECO:0007669"/>
    <property type="project" value="UniProtKB-UniRule"/>
</dbReference>
<evidence type="ECO:0000256" key="6">
    <source>
        <dbReference type="HAMAP-Rule" id="MF_00117"/>
    </source>
</evidence>